<reference evidence="11" key="1">
    <citation type="submission" date="2020-05" db="EMBL/GenBank/DDBJ databases">
        <authorList>
            <person name="Chiriac C."/>
            <person name="Salcher M."/>
            <person name="Ghai R."/>
            <person name="Kavagutti S V."/>
        </authorList>
    </citation>
    <scope>NUCLEOTIDE SEQUENCE</scope>
</reference>
<dbReference type="EMBL" id="CAFBLK010000035">
    <property type="protein sequence ID" value="CAB4859013.1"/>
    <property type="molecule type" value="Genomic_DNA"/>
</dbReference>
<protein>
    <submittedName>
        <fullName evidence="11">Unannotated protein</fullName>
    </submittedName>
</protein>
<dbReference type="EMBL" id="CAEZWM010000212">
    <property type="protein sequence ID" value="CAB4669455.1"/>
    <property type="molecule type" value="Genomic_DNA"/>
</dbReference>
<keyword evidence="5 6" id="KW-0472">Membrane</keyword>
<dbReference type="EMBL" id="CAFBOR010000006">
    <property type="protein sequence ID" value="CAB4976301.1"/>
    <property type="molecule type" value="Genomic_DNA"/>
</dbReference>
<dbReference type="AlphaFoldDB" id="A0A6J7M661"/>
<dbReference type="PANTHER" id="PTHR30353:SF0">
    <property type="entry name" value="TRANSMEMBRANE PROTEIN"/>
    <property type="match status" value="1"/>
</dbReference>
<gene>
    <name evidence="8" type="ORF">UFOPK2242_01377</name>
    <name evidence="9" type="ORF">UFOPK2925_00983</name>
    <name evidence="10" type="ORF">UFOPK3317_00303</name>
    <name evidence="11" type="ORF">UFOPK3974_00094</name>
    <name evidence="12" type="ORF">UFOPK4071_01274</name>
</gene>
<dbReference type="EMBL" id="CAFBPF010000189">
    <property type="protein sequence ID" value="CAB5021781.1"/>
    <property type="molecule type" value="Genomic_DNA"/>
</dbReference>
<evidence type="ECO:0000259" key="7">
    <source>
        <dbReference type="Pfam" id="PF09335"/>
    </source>
</evidence>
<keyword evidence="2" id="KW-1003">Cell membrane</keyword>
<proteinExistence type="predicted"/>
<feature type="transmembrane region" description="Helical" evidence="6">
    <location>
        <begin position="198"/>
        <end position="216"/>
    </location>
</feature>
<dbReference type="EMBL" id="CAEZZU010000144">
    <property type="protein sequence ID" value="CAB4783204.1"/>
    <property type="molecule type" value="Genomic_DNA"/>
</dbReference>
<dbReference type="GO" id="GO:0005886">
    <property type="term" value="C:plasma membrane"/>
    <property type="evidence" value="ECO:0007669"/>
    <property type="project" value="UniProtKB-SubCell"/>
</dbReference>
<organism evidence="11">
    <name type="scientific">freshwater metagenome</name>
    <dbReference type="NCBI Taxonomy" id="449393"/>
    <lineage>
        <taxon>unclassified sequences</taxon>
        <taxon>metagenomes</taxon>
        <taxon>ecological metagenomes</taxon>
    </lineage>
</organism>
<evidence type="ECO:0000256" key="5">
    <source>
        <dbReference type="ARBA" id="ARBA00023136"/>
    </source>
</evidence>
<evidence type="ECO:0000313" key="10">
    <source>
        <dbReference type="EMBL" id="CAB4859013.1"/>
    </source>
</evidence>
<accession>A0A6J7M661</accession>
<sequence length="228" mass="24471">MTHLLEPLISTISGHVGAASTLGLMPTPESLLDSLGSFATLGLIAIIFAESGILLGFFLPGDSLLFTAGLFAARGDLNLAVILVGCFIAAVAGDQVGYLFGKRVGPSLFGRPDSRIFKQKYVAQADAFFQRHGAKTIVLARFVPIVRTFAPILAGVGKMRYRQFVVYNLVGGFVWSFGVILLGYWLGNVAWVKDNIEIVLIGIVLISVIPALFEILRHRNSDADTASS</sequence>
<evidence type="ECO:0000313" key="9">
    <source>
        <dbReference type="EMBL" id="CAB4783204.1"/>
    </source>
</evidence>
<evidence type="ECO:0000256" key="3">
    <source>
        <dbReference type="ARBA" id="ARBA00022692"/>
    </source>
</evidence>
<dbReference type="PANTHER" id="PTHR30353">
    <property type="entry name" value="INNER MEMBRANE PROTEIN DEDA-RELATED"/>
    <property type="match status" value="1"/>
</dbReference>
<dbReference type="InterPro" id="IPR032818">
    <property type="entry name" value="DedA-like"/>
</dbReference>
<dbReference type="Pfam" id="PF09335">
    <property type="entry name" value="VTT_dom"/>
    <property type="match status" value="1"/>
</dbReference>
<feature type="transmembrane region" description="Helical" evidence="6">
    <location>
        <begin position="79"/>
        <end position="101"/>
    </location>
</feature>
<evidence type="ECO:0000313" key="12">
    <source>
        <dbReference type="EMBL" id="CAB5021781.1"/>
    </source>
</evidence>
<keyword evidence="3 6" id="KW-0812">Transmembrane</keyword>
<evidence type="ECO:0000313" key="8">
    <source>
        <dbReference type="EMBL" id="CAB4669455.1"/>
    </source>
</evidence>
<evidence type="ECO:0000256" key="1">
    <source>
        <dbReference type="ARBA" id="ARBA00004651"/>
    </source>
</evidence>
<feature type="transmembrane region" description="Helical" evidence="6">
    <location>
        <begin position="35"/>
        <end position="59"/>
    </location>
</feature>
<feature type="domain" description="VTT" evidence="7">
    <location>
        <begin position="59"/>
        <end position="184"/>
    </location>
</feature>
<dbReference type="InterPro" id="IPR032816">
    <property type="entry name" value="VTT_dom"/>
</dbReference>
<evidence type="ECO:0000313" key="11">
    <source>
        <dbReference type="EMBL" id="CAB4976301.1"/>
    </source>
</evidence>
<evidence type="ECO:0000256" key="2">
    <source>
        <dbReference type="ARBA" id="ARBA00022475"/>
    </source>
</evidence>
<keyword evidence="4 6" id="KW-1133">Transmembrane helix</keyword>
<comment type="subcellular location">
    <subcellularLocation>
        <location evidence="1">Cell membrane</location>
        <topology evidence="1">Multi-pass membrane protein</topology>
    </subcellularLocation>
</comment>
<evidence type="ECO:0000256" key="6">
    <source>
        <dbReference type="SAM" id="Phobius"/>
    </source>
</evidence>
<evidence type="ECO:0000256" key="4">
    <source>
        <dbReference type="ARBA" id="ARBA00022989"/>
    </source>
</evidence>
<name>A0A6J7M661_9ZZZZ</name>
<feature type="transmembrane region" description="Helical" evidence="6">
    <location>
        <begin position="164"/>
        <end position="186"/>
    </location>
</feature>